<evidence type="ECO:0000256" key="9">
    <source>
        <dbReference type="ARBA" id="ARBA00047490"/>
    </source>
</evidence>
<dbReference type="RefSeq" id="WP_076350314.1">
    <property type="nucleotide sequence ID" value="NZ_CP019082.1"/>
</dbReference>
<evidence type="ECO:0000259" key="12">
    <source>
        <dbReference type="PROSITE" id="PS51371"/>
    </source>
</evidence>
<comment type="cofactor">
    <cofactor evidence="1">
        <name>pyridoxal 5'-phosphate</name>
        <dbReference type="ChEBI" id="CHEBI:597326"/>
    </cofactor>
</comment>
<dbReference type="InterPro" id="IPR001216">
    <property type="entry name" value="P-phosphate_BS"/>
</dbReference>
<dbReference type="Pfam" id="PF00571">
    <property type="entry name" value="CBS"/>
    <property type="match status" value="2"/>
</dbReference>
<accession>A0A1U7CYT2</accession>
<evidence type="ECO:0000256" key="10">
    <source>
        <dbReference type="NCBIfam" id="TIGR01137"/>
    </source>
</evidence>
<keyword evidence="14" id="KW-1185">Reference proteome</keyword>
<dbReference type="FunFam" id="3.40.50.1100:FF:000118">
    <property type="entry name" value="Related to CYS4-cystathionine beta-synthase"/>
    <property type="match status" value="1"/>
</dbReference>
<dbReference type="GO" id="GO:0019343">
    <property type="term" value="P:cysteine biosynthetic process via cystathionine"/>
    <property type="evidence" value="ECO:0007669"/>
    <property type="project" value="InterPro"/>
</dbReference>
<dbReference type="Proteomes" id="UP000186309">
    <property type="component" value="Chromosome"/>
</dbReference>
<dbReference type="Pfam" id="PF00291">
    <property type="entry name" value="PALP"/>
    <property type="match status" value="1"/>
</dbReference>
<evidence type="ECO:0000256" key="8">
    <source>
        <dbReference type="ARBA" id="ARBA00026192"/>
    </source>
</evidence>
<gene>
    <name evidence="13" type="primary">cbs</name>
    <name evidence="13" type="ORF">BSF38_05618</name>
</gene>
<dbReference type="PROSITE" id="PS00901">
    <property type="entry name" value="CYS_SYNTHASE"/>
    <property type="match status" value="1"/>
</dbReference>
<proteinExistence type="inferred from homology"/>
<dbReference type="SUPFAM" id="SSF54631">
    <property type="entry name" value="CBS-domain pair"/>
    <property type="match status" value="1"/>
</dbReference>
<dbReference type="InterPro" id="IPR036052">
    <property type="entry name" value="TrpB-like_PALP_sf"/>
</dbReference>
<evidence type="ECO:0000256" key="7">
    <source>
        <dbReference type="ARBA" id="ARBA00023239"/>
    </source>
</evidence>
<dbReference type="InterPro" id="IPR001926">
    <property type="entry name" value="TrpB-like_PALP"/>
</dbReference>
<comment type="pathway">
    <text evidence="2">Amino-acid biosynthesis; L-cysteine biosynthesis; L-cysteine from L-homocysteine and L-serine: step 1/2.</text>
</comment>
<dbReference type="GO" id="GO:0004122">
    <property type="term" value="F:cystathionine beta-synthase activity"/>
    <property type="evidence" value="ECO:0007669"/>
    <property type="project" value="UniProtKB-UniRule"/>
</dbReference>
<evidence type="ECO:0000256" key="2">
    <source>
        <dbReference type="ARBA" id="ARBA00005003"/>
    </source>
</evidence>
<evidence type="ECO:0000256" key="4">
    <source>
        <dbReference type="ARBA" id="ARBA00012041"/>
    </source>
</evidence>
<dbReference type="SMART" id="SM00116">
    <property type="entry name" value="CBS"/>
    <property type="match status" value="1"/>
</dbReference>
<dbReference type="Gene3D" id="3.40.50.1100">
    <property type="match status" value="2"/>
</dbReference>
<dbReference type="InterPro" id="IPR000644">
    <property type="entry name" value="CBS_dom"/>
</dbReference>
<dbReference type="KEGG" id="pbor:BSF38_05618"/>
<keyword evidence="6 11" id="KW-0129">CBS domain</keyword>
<evidence type="ECO:0000313" key="14">
    <source>
        <dbReference type="Proteomes" id="UP000186309"/>
    </source>
</evidence>
<dbReference type="GO" id="GO:0005737">
    <property type="term" value="C:cytoplasm"/>
    <property type="evidence" value="ECO:0007669"/>
    <property type="project" value="InterPro"/>
</dbReference>
<dbReference type="FunFam" id="3.40.50.1100:FF:000003">
    <property type="entry name" value="Cystathionine beta-synthase"/>
    <property type="match status" value="1"/>
</dbReference>
<evidence type="ECO:0000256" key="11">
    <source>
        <dbReference type="PROSITE-ProRule" id="PRU00703"/>
    </source>
</evidence>
<keyword evidence="7 13" id="KW-0456">Lyase</keyword>
<sequence length="450" mass="48591">MQGSILDYVGRTPLIPLRRLGEGILPTVCVKLESLNPGGSIKDRVAIAMIDEAERQGWLRPGGTIIEATAGNTGVGLAMAGAVKGYRCIFVLPDKMSAEKIRLLTAYGAEIVITPTAVPPDSPDSYNGVADRLAREIPDAWRPNQFANLANPEVHYRTTAPEIWEQTEGKITAFVAGAGTGGTISGVGRFLKEKDPRIKVIGADPEGSVLSGDTPRPWKIEGIGEDFVPRTLNSQVVDEWVRVGDAESFHVARELARKEGLLVGGSSGTAVAAALRYARRLGAGDLIVALCPDTGRNYLSKFFDDAWMAENHLDWEAVPTDTIGDLLRSRGPRRLATVTPDATVWSAVEVMQETGISQLPVVDDGRAVGSIQEVTLARILHDRSDPDKVMVGTVMARPLPQLDVKTHLDEAYRLLLAGNTGVLATADDGAVVDIVTRLDLVQYWNRKRHP</sequence>
<organism evidence="13 14">
    <name type="scientific">Paludisphaera borealis</name>
    <dbReference type="NCBI Taxonomy" id="1387353"/>
    <lineage>
        <taxon>Bacteria</taxon>
        <taxon>Pseudomonadati</taxon>
        <taxon>Planctomycetota</taxon>
        <taxon>Planctomycetia</taxon>
        <taxon>Isosphaerales</taxon>
        <taxon>Isosphaeraceae</taxon>
        <taxon>Paludisphaera</taxon>
    </lineage>
</organism>
<dbReference type="NCBIfam" id="TIGR01137">
    <property type="entry name" value="cysta_beta"/>
    <property type="match status" value="1"/>
</dbReference>
<dbReference type="InterPro" id="IPR005857">
    <property type="entry name" value="Cysta_beta_synth"/>
</dbReference>
<evidence type="ECO:0000256" key="5">
    <source>
        <dbReference type="ARBA" id="ARBA00022898"/>
    </source>
</evidence>
<dbReference type="STRING" id="1387353.BSF38_05618"/>
<reference evidence="14" key="1">
    <citation type="submission" date="2016-12" db="EMBL/GenBank/DDBJ databases">
        <title>Comparative genomics of four Isosphaeraceae planctomycetes: a common pool of plasmids and glycoside hydrolase genes.</title>
        <authorList>
            <person name="Ivanova A."/>
        </authorList>
    </citation>
    <scope>NUCLEOTIDE SEQUENCE [LARGE SCALE GENOMIC DNA]</scope>
    <source>
        <strain evidence="14">PX4</strain>
    </source>
</reference>
<dbReference type="EC" id="4.2.1.22" evidence="4 10"/>
<evidence type="ECO:0000313" key="13">
    <source>
        <dbReference type="EMBL" id="APW64029.1"/>
    </source>
</evidence>
<dbReference type="Gene3D" id="3.10.580.10">
    <property type="entry name" value="CBS-domain"/>
    <property type="match status" value="1"/>
</dbReference>
<dbReference type="PROSITE" id="PS51371">
    <property type="entry name" value="CBS"/>
    <property type="match status" value="1"/>
</dbReference>
<name>A0A1U7CYT2_9BACT</name>
<protein>
    <recommendedName>
        <fullName evidence="8 10">Cystathionine beta-synthase</fullName>
        <ecNumber evidence="4 10">4.2.1.22</ecNumber>
    </recommendedName>
</protein>
<dbReference type="CDD" id="cd01561">
    <property type="entry name" value="CBS_like"/>
    <property type="match status" value="1"/>
</dbReference>
<feature type="domain" description="CBS" evidence="12">
    <location>
        <begin position="328"/>
        <end position="389"/>
    </location>
</feature>
<keyword evidence="5" id="KW-0663">Pyridoxal phosphate</keyword>
<dbReference type="GO" id="GO:0016765">
    <property type="term" value="F:transferase activity, transferring alkyl or aryl (other than methyl) groups"/>
    <property type="evidence" value="ECO:0007669"/>
    <property type="project" value="UniProtKB-ARBA"/>
</dbReference>
<evidence type="ECO:0000256" key="6">
    <source>
        <dbReference type="ARBA" id="ARBA00023122"/>
    </source>
</evidence>
<dbReference type="PANTHER" id="PTHR10314">
    <property type="entry name" value="CYSTATHIONINE BETA-SYNTHASE"/>
    <property type="match status" value="1"/>
</dbReference>
<evidence type="ECO:0000256" key="3">
    <source>
        <dbReference type="ARBA" id="ARBA00007103"/>
    </source>
</evidence>
<dbReference type="SUPFAM" id="SSF53686">
    <property type="entry name" value="Tryptophan synthase beta subunit-like PLP-dependent enzymes"/>
    <property type="match status" value="1"/>
</dbReference>
<dbReference type="EMBL" id="CP019082">
    <property type="protein sequence ID" value="APW64029.1"/>
    <property type="molecule type" value="Genomic_DNA"/>
</dbReference>
<dbReference type="InterPro" id="IPR050214">
    <property type="entry name" value="Cys_Synth/Cystath_Beta-Synth"/>
</dbReference>
<dbReference type="UniPathway" id="UPA00136">
    <property type="reaction ID" value="UER00201"/>
</dbReference>
<dbReference type="GO" id="GO:0006535">
    <property type="term" value="P:cysteine biosynthetic process from serine"/>
    <property type="evidence" value="ECO:0007669"/>
    <property type="project" value="InterPro"/>
</dbReference>
<comment type="catalytic activity">
    <reaction evidence="9">
        <text>L-homocysteine + L-serine = L,L-cystathionine + H2O</text>
        <dbReference type="Rhea" id="RHEA:10112"/>
        <dbReference type="ChEBI" id="CHEBI:15377"/>
        <dbReference type="ChEBI" id="CHEBI:33384"/>
        <dbReference type="ChEBI" id="CHEBI:58161"/>
        <dbReference type="ChEBI" id="CHEBI:58199"/>
        <dbReference type="EC" id="4.2.1.22"/>
    </reaction>
</comment>
<dbReference type="OrthoDB" id="9808024at2"/>
<dbReference type="InterPro" id="IPR046342">
    <property type="entry name" value="CBS_dom_sf"/>
</dbReference>
<evidence type="ECO:0000256" key="1">
    <source>
        <dbReference type="ARBA" id="ARBA00001933"/>
    </source>
</evidence>
<comment type="similarity">
    <text evidence="3">Belongs to the cysteine synthase/cystathionine beta-synthase family.</text>
</comment>
<dbReference type="AlphaFoldDB" id="A0A1U7CYT2"/>